<dbReference type="STRING" id="7375.A0A0L0C9H0"/>
<comment type="caution">
    <text evidence="3">The sequence shown here is derived from an EMBL/GenBank/DDBJ whole genome shotgun (WGS) entry which is preliminary data.</text>
</comment>
<feature type="region of interest" description="Disordered" evidence="1">
    <location>
        <begin position="1"/>
        <end position="23"/>
    </location>
</feature>
<evidence type="ECO:0000313" key="3">
    <source>
        <dbReference type="EMBL" id="KNC28896.1"/>
    </source>
</evidence>
<sequence length="618" mass="66535">MSDRVGISSSTGRYARVSPSPGRGTKVAYAPCPLFDAQDVELGGNCLAIPMSSLQPPPPSSSSAAAQAVAYGKTSIANGNSNNNSHHYKKVQAQGFKTNKNTKTKQKNNQENNFREGASGGKTGGGGTKLQTKANRTKRSRDMGLSSQPEDIHYRTHLFFSPNRSGYDVGEEHQLIAERCSGFTGACTQISTTAATTLPLPTMQHELDVPQPLVDRKPSVSLLRWNNANNSSSNINNNNISTTAHIINYNNSSNNMNLNSNVYNSSQQIYTPNSSSFRKQSDTKGGTGTGSGLPTTSTAARQASFATGGGGGAAAGGTNNGLTVSCSRSEPISLATLDRDCFIIPVHSVDRFLPAGIPLPPSPVEGNSTKPASPLSVLEVSDPKMCILVHLMSPLEPIDPVLESPLAHPLLKQRAVASELLQEVQQANTAVGGMLLANMEKCSEFPFIAYYVINTTQTDPSNFYTGIRVSSLSKFEPKNLKYTAAHTLDLYSEVAAICRPPLTLAPNESGSFKKSQTPATGYIISVFKVFEGDDGERFEKNWLYWTGARMLYRYLPRAAGLRRISLHKSTSQKGDKMYLLVCECAELLKDITSAAVLIPALRARLCGYTGLYRPIQAF</sequence>
<dbReference type="Proteomes" id="UP000037069">
    <property type="component" value="Unassembled WGS sequence"/>
</dbReference>
<keyword evidence="4" id="KW-1185">Reference proteome</keyword>
<organism evidence="3 4">
    <name type="scientific">Lucilia cuprina</name>
    <name type="common">Green bottle fly</name>
    <name type="synonym">Australian sheep blowfly</name>
    <dbReference type="NCBI Taxonomy" id="7375"/>
    <lineage>
        <taxon>Eukaryota</taxon>
        <taxon>Metazoa</taxon>
        <taxon>Ecdysozoa</taxon>
        <taxon>Arthropoda</taxon>
        <taxon>Hexapoda</taxon>
        <taxon>Insecta</taxon>
        <taxon>Pterygota</taxon>
        <taxon>Neoptera</taxon>
        <taxon>Endopterygota</taxon>
        <taxon>Diptera</taxon>
        <taxon>Brachycera</taxon>
        <taxon>Muscomorpha</taxon>
        <taxon>Oestroidea</taxon>
        <taxon>Calliphoridae</taxon>
        <taxon>Luciliinae</taxon>
        <taxon>Lucilia</taxon>
    </lineage>
</organism>
<gene>
    <name evidence="3" type="ORF">FF38_07369</name>
</gene>
<proteinExistence type="predicted"/>
<dbReference type="OrthoDB" id="6060890at2759"/>
<name>A0A0L0C9H0_LUCCU</name>
<evidence type="ECO:0000313" key="4">
    <source>
        <dbReference type="Proteomes" id="UP000037069"/>
    </source>
</evidence>
<dbReference type="OMA" id="LANMEKC"/>
<dbReference type="PANTHER" id="PTHR22198">
    <property type="entry name" value="FERM DOMAIN-CONTAINING PROTEIN"/>
    <property type="match status" value="1"/>
</dbReference>
<evidence type="ECO:0000259" key="2">
    <source>
        <dbReference type="Pfam" id="PF23672"/>
    </source>
</evidence>
<reference evidence="3 4" key="1">
    <citation type="journal article" date="2015" name="Nat. Commun.">
        <title>Lucilia cuprina genome unlocks parasitic fly biology to underpin future interventions.</title>
        <authorList>
            <person name="Anstead C.A."/>
            <person name="Korhonen P.K."/>
            <person name="Young N.D."/>
            <person name="Hall R.S."/>
            <person name="Jex A.R."/>
            <person name="Murali S.C."/>
            <person name="Hughes D.S."/>
            <person name="Lee S.F."/>
            <person name="Perry T."/>
            <person name="Stroehlein A.J."/>
            <person name="Ansell B.R."/>
            <person name="Breugelmans B."/>
            <person name="Hofmann A."/>
            <person name="Qu J."/>
            <person name="Dugan S."/>
            <person name="Lee S.L."/>
            <person name="Chao H."/>
            <person name="Dinh H."/>
            <person name="Han Y."/>
            <person name="Doddapaneni H.V."/>
            <person name="Worley K.C."/>
            <person name="Muzny D.M."/>
            <person name="Ioannidis P."/>
            <person name="Waterhouse R.M."/>
            <person name="Zdobnov E.M."/>
            <person name="James P.J."/>
            <person name="Bagnall N.H."/>
            <person name="Kotze A.C."/>
            <person name="Gibbs R.A."/>
            <person name="Richards S."/>
            <person name="Batterham P."/>
            <person name="Gasser R.B."/>
        </authorList>
    </citation>
    <scope>NUCLEOTIDE SEQUENCE [LARGE SCALE GENOMIC DNA]</scope>
    <source>
        <strain evidence="3 4">LS</strain>
        <tissue evidence="3">Full body</tissue>
    </source>
</reference>
<feature type="compositionally biased region" description="Gly residues" evidence="1">
    <location>
        <begin position="118"/>
        <end position="128"/>
    </location>
</feature>
<feature type="region of interest" description="Disordered" evidence="1">
    <location>
        <begin position="269"/>
        <end position="296"/>
    </location>
</feature>
<feature type="region of interest" description="Disordered" evidence="1">
    <location>
        <begin position="93"/>
        <end position="147"/>
    </location>
</feature>
<accession>A0A0L0C9H0</accession>
<dbReference type="PANTHER" id="PTHR22198:SF1">
    <property type="entry name" value="FERM DOMAIN-CONTAINING PROTEIN"/>
    <property type="match status" value="1"/>
</dbReference>
<feature type="domain" description="DUF7153" evidence="2">
    <location>
        <begin position="431"/>
        <end position="613"/>
    </location>
</feature>
<evidence type="ECO:0000256" key="1">
    <source>
        <dbReference type="SAM" id="MobiDB-lite"/>
    </source>
</evidence>
<feature type="compositionally biased region" description="Polar residues" evidence="1">
    <location>
        <begin position="269"/>
        <end position="278"/>
    </location>
</feature>
<dbReference type="AlphaFoldDB" id="A0A0L0C9H0"/>
<dbReference type="Pfam" id="PF23672">
    <property type="entry name" value="DUF7153"/>
    <property type="match status" value="1"/>
</dbReference>
<dbReference type="InterPro" id="IPR055577">
    <property type="entry name" value="DUF7153"/>
</dbReference>
<dbReference type="EMBL" id="JRES01000735">
    <property type="protein sequence ID" value="KNC28896.1"/>
    <property type="molecule type" value="Genomic_DNA"/>
</dbReference>
<protein>
    <recommendedName>
        <fullName evidence="2">DUF7153 domain-containing protein</fullName>
    </recommendedName>
</protein>